<name>A0ACC3BRB3_PYRYE</name>
<proteinExistence type="predicted"/>
<evidence type="ECO:0000313" key="2">
    <source>
        <dbReference type="Proteomes" id="UP000798662"/>
    </source>
</evidence>
<sequence>MPPSCGRLLSEPSATAAGAPPSSPSRTTLRVGVTCNAKKQSVFFSHLNEAAARQGIHLVPLSLGAGNASREWLSSPRGDRHGGSSTDSTHDDEDNQDGGVAARPSAAARLQLDAIIHKRTDDMAVLLPCHGDSPLDAVATDAVRERMKALNAALAPPSVTAIDCLSGVWRVVDRFRLVDAVDVALRRARLPHVGILPHTDGAALMAPARSGTAPRWLTAGGPLLLKRRRACGEAASHELLLVVDAAAGRRALSGVLSRHYPADVLVTPFVEDHGGVVFKVYAIGRAVTVQTRASISRALGREVGGPGGNGVLSFDIATMLSLKKTRLPHAGEGDRVGGSSFGRLGGGWPASSCTDIQAAPASAEAAAPPVPGEPPSPPSLQLASALVKAIGGELGMSLLGIDLVCDVRTGTYYVVDVNYFPGYTGVVDAHDVLLRHVREVVSERRGRSSSSSAPSSPVVGMGGVGVAAFSAGGECRVVVFSCRVSLGSSETSLV</sequence>
<accession>A0ACC3BRB3</accession>
<evidence type="ECO:0000313" key="1">
    <source>
        <dbReference type="EMBL" id="KAK1860143.1"/>
    </source>
</evidence>
<dbReference type="Proteomes" id="UP000798662">
    <property type="component" value="Chromosome 1"/>
</dbReference>
<dbReference type="EMBL" id="CM020618">
    <property type="protein sequence ID" value="KAK1860143.1"/>
    <property type="molecule type" value="Genomic_DNA"/>
</dbReference>
<comment type="caution">
    <text evidence="1">The sequence shown here is derived from an EMBL/GenBank/DDBJ whole genome shotgun (WGS) entry which is preliminary data.</text>
</comment>
<organism evidence="1 2">
    <name type="scientific">Pyropia yezoensis</name>
    <name type="common">Susabi-nori</name>
    <name type="synonym">Porphyra yezoensis</name>
    <dbReference type="NCBI Taxonomy" id="2788"/>
    <lineage>
        <taxon>Eukaryota</taxon>
        <taxon>Rhodophyta</taxon>
        <taxon>Bangiophyceae</taxon>
        <taxon>Bangiales</taxon>
        <taxon>Bangiaceae</taxon>
        <taxon>Pyropia</taxon>
    </lineage>
</organism>
<reference evidence="1" key="1">
    <citation type="submission" date="2019-11" db="EMBL/GenBank/DDBJ databases">
        <title>Nori genome reveals adaptations in red seaweeds to the harsh intertidal environment.</title>
        <authorList>
            <person name="Wang D."/>
            <person name="Mao Y."/>
        </authorList>
    </citation>
    <scope>NUCLEOTIDE SEQUENCE</scope>
    <source>
        <tissue evidence="1">Gametophyte</tissue>
    </source>
</reference>
<keyword evidence="2" id="KW-1185">Reference proteome</keyword>
<gene>
    <name evidence="1" type="ORF">I4F81_002732</name>
</gene>
<protein>
    <submittedName>
        <fullName evidence="1">Uncharacterized protein</fullName>
    </submittedName>
</protein>